<evidence type="ECO:0000256" key="1">
    <source>
        <dbReference type="SAM" id="MobiDB-lite"/>
    </source>
</evidence>
<dbReference type="EMBL" id="KQ978002">
    <property type="protein sequence ID" value="KYM98216.1"/>
    <property type="molecule type" value="Genomic_DNA"/>
</dbReference>
<evidence type="ECO:0000313" key="2">
    <source>
        <dbReference type="EMBL" id="KYM98216.1"/>
    </source>
</evidence>
<dbReference type="AlphaFoldDB" id="A0A151ICV4"/>
<keyword evidence="3" id="KW-1185">Reference proteome</keyword>
<gene>
    <name evidence="2" type="ORF">ALC62_11066</name>
</gene>
<feature type="compositionally biased region" description="Basic residues" evidence="1">
    <location>
        <begin position="22"/>
        <end position="38"/>
    </location>
</feature>
<proteinExistence type="predicted"/>
<protein>
    <submittedName>
        <fullName evidence="2">Uncharacterized protein</fullName>
    </submittedName>
</protein>
<evidence type="ECO:0000313" key="3">
    <source>
        <dbReference type="Proteomes" id="UP000078542"/>
    </source>
</evidence>
<feature type="region of interest" description="Disordered" evidence="1">
    <location>
        <begin position="1"/>
        <end position="68"/>
    </location>
</feature>
<organism evidence="2 3">
    <name type="scientific">Cyphomyrmex costatus</name>
    <dbReference type="NCBI Taxonomy" id="456900"/>
    <lineage>
        <taxon>Eukaryota</taxon>
        <taxon>Metazoa</taxon>
        <taxon>Ecdysozoa</taxon>
        <taxon>Arthropoda</taxon>
        <taxon>Hexapoda</taxon>
        <taxon>Insecta</taxon>
        <taxon>Pterygota</taxon>
        <taxon>Neoptera</taxon>
        <taxon>Endopterygota</taxon>
        <taxon>Hymenoptera</taxon>
        <taxon>Apocrita</taxon>
        <taxon>Aculeata</taxon>
        <taxon>Formicoidea</taxon>
        <taxon>Formicidae</taxon>
        <taxon>Myrmicinae</taxon>
        <taxon>Cyphomyrmex</taxon>
    </lineage>
</organism>
<reference evidence="2 3" key="1">
    <citation type="submission" date="2016-03" db="EMBL/GenBank/DDBJ databases">
        <title>Cyphomyrmex costatus WGS genome.</title>
        <authorList>
            <person name="Nygaard S."/>
            <person name="Hu H."/>
            <person name="Boomsma J."/>
            <person name="Zhang G."/>
        </authorList>
    </citation>
    <scope>NUCLEOTIDE SEQUENCE [LARGE SCALE GENOMIC DNA]</scope>
    <source>
        <strain evidence="2">MS0001</strain>
        <tissue evidence="2">Whole body</tissue>
    </source>
</reference>
<name>A0A151ICV4_9HYME</name>
<accession>A0A151ICV4</accession>
<sequence length="82" mass="9227">MAMAVDHRLGVGGGRRSAGWRTRQRVNHRGRRRRRRKTGSTGIPEEGTEKEKVDEEEDGGTRSKGTGLLDRYSTLAACREEM</sequence>
<dbReference type="Proteomes" id="UP000078542">
    <property type="component" value="Unassembled WGS sequence"/>
</dbReference>